<evidence type="ECO:0000256" key="1">
    <source>
        <dbReference type="ARBA" id="ARBA00004613"/>
    </source>
</evidence>
<dbReference type="InterPro" id="IPR016186">
    <property type="entry name" value="C-type_lectin-like/link_sf"/>
</dbReference>
<dbReference type="PROSITE" id="PS50041">
    <property type="entry name" value="C_TYPE_LECTIN_2"/>
    <property type="match status" value="1"/>
</dbReference>
<comment type="subcellular location">
    <subcellularLocation>
        <location evidence="1">Secreted</location>
    </subcellularLocation>
</comment>
<dbReference type="GeneTree" id="ENSGT00940000159374"/>
<dbReference type="PANTHER" id="PTHR22799">
    <property type="entry name" value="TETRANECTIN-RELATED"/>
    <property type="match status" value="1"/>
</dbReference>
<dbReference type="OrthoDB" id="8066719at2759"/>
<dbReference type="InterPro" id="IPR051663">
    <property type="entry name" value="CLec_Tetranectin-domain"/>
</dbReference>
<dbReference type="Gene3D" id="3.10.100.10">
    <property type="entry name" value="Mannose-Binding Protein A, subunit A"/>
    <property type="match status" value="1"/>
</dbReference>
<accession>A0A3B1IQP1</accession>
<dbReference type="GO" id="GO:0030246">
    <property type="term" value="F:carbohydrate binding"/>
    <property type="evidence" value="ECO:0007669"/>
    <property type="project" value="UniProtKB-KW"/>
</dbReference>
<dbReference type="InParanoid" id="A0A3B1IQP1"/>
<protein>
    <submittedName>
        <fullName evidence="6">Collectin subfamily member 10</fullName>
    </submittedName>
</protein>
<organism evidence="6 7">
    <name type="scientific">Astyanax mexicanus</name>
    <name type="common">Blind cave fish</name>
    <name type="synonym">Astyanax fasciatus mexicanus</name>
    <dbReference type="NCBI Taxonomy" id="7994"/>
    <lineage>
        <taxon>Eukaryota</taxon>
        <taxon>Metazoa</taxon>
        <taxon>Chordata</taxon>
        <taxon>Craniata</taxon>
        <taxon>Vertebrata</taxon>
        <taxon>Euteleostomi</taxon>
        <taxon>Actinopterygii</taxon>
        <taxon>Neopterygii</taxon>
        <taxon>Teleostei</taxon>
        <taxon>Ostariophysi</taxon>
        <taxon>Characiformes</taxon>
        <taxon>Characoidei</taxon>
        <taxon>Acestrorhamphidae</taxon>
        <taxon>Acestrorhamphinae</taxon>
        <taxon>Astyanax</taxon>
    </lineage>
</organism>
<evidence type="ECO:0000313" key="7">
    <source>
        <dbReference type="Proteomes" id="UP000018467"/>
    </source>
</evidence>
<dbReference type="Pfam" id="PF00059">
    <property type="entry name" value="Lectin_C"/>
    <property type="match status" value="1"/>
</dbReference>
<evidence type="ECO:0000259" key="5">
    <source>
        <dbReference type="PROSITE" id="PS50041"/>
    </source>
</evidence>
<reference evidence="7" key="1">
    <citation type="submission" date="2013-03" db="EMBL/GenBank/DDBJ databases">
        <authorList>
            <person name="Jeffery W."/>
            <person name="Warren W."/>
            <person name="Wilson R.K."/>
        </authorList>
    </citation>
    <scope>NUCLEOTIDE SEQUENCE</scope>
    <source>
        <strain evidence="7">female</strain>
    </source>
</reference>
<dbReference type="SUPFAM" id="SSF56436">
    <property type="entry name" value="C-type lectin-like"/>
    <property type="match status" value="1"/>
</dbReference>
<dbReference type="GO" id="GO:0005615">
    <property type="term" value="C:extracellular space"/>
    <property type="evidence" value="ECO:0007669"/>
    <property type="project" value="TreeGrafter"/>
</dbReference>
<dbReference type="GO" id="GO:0008083">
    <property type="term" value="F:growth factor activity"/>
    <property type="evidence" value="ECO:0007669"/>
    <property type="project" value="TreeGrafter"/>
</dbReference>
<dbReference type="AlphaFoldDB" id="A0A3B1IQP1"/>
<keyword evidence="2" id="KW-0964">Secreted</keyword>
<reference evidence="6" key="3">
    <citation type="submission" date="2025-08" db="UniProtKB">
        <authorList>
            <consortium name="Ensembl"/>
        </authorList>
    </citation>
    <scope>IDENTIFICATION</scope>
</reference>
<keyword evidence="3" id="KW-0732">Signal</keyword>
<dbReference type="GO" id="GO:0001503">
    <property type="term" value="P:ossification"/>
    <property type="evidence" value="ECO:0007669"/>
    <property type="project" value="TreeGrafter"/>
</dbReference>
<proteinExistence type="predicted"/>
<sequence length="235" mass="25671">MIETEAGAAAAAAAIPRVADKSWCTCLKCELMPTEVECYCCHEWDLVMPEIQNLSIDEDVGGPCIAIMLVLFISQQALPVTAGRYRKVVGQMEININRLKNSVKFVKNVLLGIKETEEKFYLLVKEARRYRDALMNCKLRGGTLAMPKNTNTKTLLSGYISEASLTHVFIGLRSAEAGGGYVFADGGALINSTAWGLEVPSVVSNSSCVQMGSSGAWSQTECDTAKYFICEFSRK</sequence>
<dbReference type="Proteomes" id="UP000018467">
    <property type="component" value="Unassembled WGS sequence"/>
</dbReference>
<name>A0A3B1IQP1_ASTMX</name>
<dbReference type="Bgee" id="ENSAMXG00000033176">
    <property type="expression patterns" value="Expressed in heart and 5 other cell types or tissues"/>
</dbReference>
<dbReference type="STRING" id="7994.ENSAMXP00000032051"/>
<reference evidence="7" key="2">
    <citation type="journal article" date="2014" name="Nat. Commun.">
        <title>The cavefish genome reveals candidate genes for eye loss.</title>
        <authorList>
            <person name="McGaugh S.E."/>
            <person name="Gross J.B."/>
            <person name="Aken B."/>
            <person name="Blin M."/>
            <person name="Borowsky R."/>
            <person name="Chalopin D."/>
            <person name="Hinaux H."/>
            <person name="Jeffery W.R."/>
            <person name="Keene A."/>
            <person name="Ma L."/>
            <person name="Minx P."/>
            <person name="Murphy D."/>
            <person name="O'Quin K.E."/>
            <person name="Retaux S."/>
            <person name="Rohner N."/>
            <person name="Searle S.M."/>
            <person name="Stahl B.A."/>
            <person name="Tabin C."/>
            <person name="Volff J.N."/>
            <person name="Yoshizawa M."/>
            <person name="Warren W.C."/>
        </authorList>
    </citation>
    <scope>NUCLEOTIDE SEQUENCE [LARGE SCALE GENOMIC DNA]</scope>
    <source>
        <strain evidence="7">female</strain>
    </source>
</reference>
<dbReference type="Ensembl" id="ENSAMXT00000056307.1">
    <property type="protein sequence ID" value="ENSAMXP00000032051.1"/>
    <property type="gene ID" value="ENSAMXG00000033176.1"/>
</dbReference>
<evidence type="ECO:0000256" key="2">
    <source>
        <dbReference type="ARBA" id="ARBA00022525"/>
    </source>
</evidence>
<evidence type="ECO:0000256" key="3">
    <source>
        <dbReference type="ARBA" id="ARBA00022729"/>
    </source>
</evidence>
<dbReference type="InterPro" id="IPR001304">
    <property type="entry name" value="C-type_lectin-like"/>
</dbReference>
<dbReference type="InterPro" id="IPR016187">
    <property type="entry name" value="CTDL_fold"/>
</dbReference>
<reference evidence="6" key="4">
    <citation type="submission" date="2025-09" db="UniProtKB">
        <authorList>
            <consortium name="Ensembl"/>
        </authorList>
    </citation>
    <scope>IDENTIFICATION</scope>
</reference>
<keyword evidence="4" id="KW-0430">Lectin</keyword>
<dbReference type="PANTHER" id="PTHR22799:SF1">
    <property type="entry name" value="C-TYPE LECTIN DOMAIN FAMILY 11 MEMBER A"/>
    <property type="match status" value="1"/>
</dbReference>
<evidence type="ECO:0000313" key="6">
    <source>
        <dbReference type="Ensembl" id="ENSAMXP00000032051.1"/>
    </source>
</evidence>
<dbReference type="SMART" id="SM00034">
    <property type="entry name" value="CLECT"/>
    <property type="match status" value="1"/>
</dbReference>
<keyword evidence="7" id="KW-1185">Reference proteome</keyword>
<feature type="domain" description="C-type lectin" evidence="5">
    <location>
        <begin position="116"/>
        <end position="231"/>
    </location>
</feature>
<evidence type="ECO:0000256" key="4">
    <source>
        <dbReference type="ARBA" id="ARBA00022734"/>
    </source>
</evidence>